<organism evidence="1 2">
    <name type="scientific">Segatella copri</name>
    <dbReference type="NCBI Taxonomy" id="165179"/>
    <lineage>
        <taxon>Bacteria</taxon>
        <taxon>Pseudomonadati</taxon>
        <taxon>Bacteroidota</taxon>
        <taxon>Bacteroidia</taxon>
        <taxon>Bacteroidales</taxon>
        <taxon>Prevotellaceae</taxon>
        <taxon>Segatella</taxon>
    </lineage>
</organism>
<proteinExistence type="predicted"/>
<evidence type="ECO:0000313" key="2">
    <source>
        <dbReference type="Proteomes" id="UP001208620"/>
    </source>
</evidence>
<sequence>MHTQENKSYFCVFRLDLNGPQHKNPDVITADVPEKFRPYAGKLIDGSHVHYHVEGYGSADWAIPVEFDEFPAKTLTQENYAKEFGNILNALSDVINLQTKLTFESELMYGMDR</sequence>
<comment type="caution">
    <text evidence="1">The sequence shown here is derived from an EMBL/GenBank/DDBJ whole genome shotgun (WGS) entry which is preliminary data.</text>
</comment>
<evidence type="ECO:0000313" key="1">
    <source>
        <dbReference type="EMBL" id="MCW4138855.1"/>
    </source>
</evidence>
<name>A0AAW5UC14_9BACT</name>
<dbReference type="AlphaFoldDB" id="A0AAW5UC14"/>
<dbReference type="Pfam" id="PF22398">
    <property type="entry name" value="DUF6978"/>
    <property type="match status" value="1"/>
</dbReference>
<dbReference type="InterPro" id="IPR053916">
    <property type="entry name" value="DUF6978"/>
</dbReference>
<accession>A0AAW5UC14</accession>
<reference evidence="1" key="1">
    <citation type="submission" date="2022-11" db="EMBL/GenBank/DDBJ databases">
        <title>Genomic repertoires linked with pathogenic potency of arthritogenic Prevotella copri isolated from the gut of rheumatoid arthritis patients.</title>
        <authorList>
            <person name="Nii T."/>
            <person name="Maeda Y."/>
            <person name="Motooka D."/>
            <person name="Naito M."/>
            <person name="Matsumoto Y."/>
            <person name="Ogawa T."/>
            <person name="Oguro-Igashira E."/>
            <person name="Kishikawa T."/>
            <person name="Yamashita M."/>
            <person name="Koizumi S."/>
            <person name="Kurakawa T."/>
            <person name="Okumura R."/>
            <person name="Kayama H."/>
            <person name="Murakami M."/>
            <person name="Sakaguchi T."/>
            <person name="Das B."/>
            <person name="Nakamura S."/>
            <person name="Okada Y."/>
            <person name="Kumanogoh A."/>
            <person name="Takeda K."/>
        </authorList>
    </citation>
    <scope>NUCLEOTIDE SEQUENCE</scope>
    <source>
        <strain evidence="1">H105_2-2</strain>
    </source>
</reference>
<dbReference type="Proteomes" id="UP001208620">
    <property type="component" value="Unassembled WGS sequence"/>
</dbReference>
<protein>
    <submittedName>
        <fullName evidence="1">Uncharacterized protein</fullName>
    </submittedName>
</protein>
<dbReference type="EMBL" id="JAPDVD010000002">
    <property type="protein sequence ID" value="MCW4138855.1"/>
    <property type="molecule type" value="Genomic_DNA"/>
</dbReference>
<gene>
    <name evidence="1" type="ORF">ONT01_13985</name>
</gene>